<accession>A0A850H0S9</accession>
<keyword evidence="1" id="KW-1133">Transmembrane helix</keyword>
<dbReference type="InterPro" id="IPR007060">
    <property type="entry name" value="FtsL/DivIC"/>
</dbReference>
<protein>
    <submittedName>
        <fullName evidence="2">Septum formation initiator family protein</fullName>
    </submittedName>
</protein>
<dbReference type="Proteomes" id="UP000561438">
    <property type="component" value="Unassembled WGS sequence"/>
</dbReference>
<keyword evidence="1" id="KW-0812">Transmembrane</keyword>
<reference evidence="2 3" key="1">
    <citation type="submission" date="2020-06" db="EMBL/GenBank/DDBJ databases">
        <title>Altererythrobacter sp. HHU K3-1.</title>
        <authorList>
            <person name="Zhang D."/>
            <person name="Xue H."/>
        </authorList>
    </citation>
    <scope>NUCLEOTIDE SEQUENCE [LARGE SCALE GENOMIC DNA]</scope>
    <source>
        <strain evidence="2 3">HHU K3-1</strain>
    </source>
</reference>
<evidence type="ECO:0000313" key="2">
    <source>
        <dbReference type="EMBL" id="NVD43852.1"/>
    </source>
</evidence>
<proteinExistence type="predicted"/>
<comment type="caution">
    <text evidence="2">The sequence shown here is derived from an EMBL/GenBank/DDBJ whole genome shotgun (WGS) entry which is preliminary data.</text>
</comment>
<evidence type="ECO:0000256" key="1">
    <source>
        <dbReference type="SAM" id="Phobius"/>
    </source>
</evidence>
<organism evidence="2 3">
    <name type="scientific">Qipengyuania atrilutea</name>
    <dbReference type="NCBI Taxonomy" id="2744473"/>
    <lineage>
        <taxon>Bacteria</taxon>
        <taxon>Pseudomonadati</taxon>
        <taxon>Pseudomonadota</taxon>
        <taxon>Alphaproteobacteria</taxon>
        <taxon>Sphingomonadales</taxon>
        <taxon>Erythrobacteraceae</taxon>
        <taxon>Qipengyuania</taxon>
    </lineage>
</organism>
<dbReference type="RefSeq" id="WP_176266148.1">
    <property type="nucleotide sequence ID" value="NZ_JABWGV010000001.1"/>
</dbReference>
<feature type="transmembrane region" description="Helical" evidence="1">
    <location>
        <begin position="20"/>
        <end position="41"/>
    </location>
</feature>
<keyword evidence="3" id="KW-1185">Reference proteome</keyword>
<dbReference type="AlphaFoldDB" id="A0A850H0S9"/>
<gene>
    <name evidence="2" type="ORF">HUV48_02320</name>
</gene>
<dbReference type="Pfam" id="PF04977">
    <property type="entry name" value="DivIC"/>
    <property type="match status" value="1"/>
</dbReference>
<sequence length="110" mass="12278">MDGVDIRRIISTERRFRTAALAGVCLLAGLSVIGPSGLLAWGENLRLRDDRAARLAILQEKREHLKHRVELLSPDNADPDLVSELIRQNLDVVHPDEKVIILDKPAQQGE</sequence>
<keyword evidence="1" id="KW-0472">Membrane</keyword>
<evidence type="ECO:0000313" key="3">
    <source>
        <dbReference type="Proteomes" id="UP000561438"/>
    </source>
</evidence>
<dbReference type="EMBL" id="JABWGV010000001">
    <property type="protein sequence ID" value="NVD43852.1"/>
    <property type="molecule type" value="Genomic_DNA"/>
</dbReference>
<name>A0A850H0S9_9SPHN</name>